<keyword evidence="2" id="KW-0813">Transport</keyword>
<dbReference type="InterPro" id="IPR003439">
    <property type="entry name" value="ABC_transporter-like_ATP-bd"/>
</dbReference>
<dbReference type="CDD" id="cd03230">
    <property type="entry name" value="ABC_DR_subfamily_A"/>
    <property type="match status" value="1"/>
</dbReference>
<dbReference type="EMBL" id="JBHSKP010000009">
    <property type="protein sequence ID" value="MFC5153316.1"/>
    <property type="molecule type" value="Genomic_DNA"/>
</dbReference>
<dbReference type="PANTHER" id="PTHR42711">
    <property type="entry name" value="ABC TRANSPORTER ATP-BINDING PROTEIN"/>
    <property type="match status" value="1"/>
</dbReference>
<feature type="domain" description="ABC transporter" evidence="6">
    <location>
        <begin position="11"/>
        <end position="234"/>
    </location>
</feature>
<comment type="caution">
    <text evidence="7">The sequence shown here is derived from an EMBL/GenBank/DDBJ whole genome shotgun (WGS) entry which is preliminary data.</text>
</comment>
<evidence type="ECO:0000256" key="1">
    <source>
        <dbReference type="ARBA" id="ARBA00004202"/>
    </source>
</evidence>
<evidence type="ECO:0000256" key="4">
    <source>
        <dbReference type="ARBA" id="ARBA00022840"/>
    </source>
</evidence>
<dbReference type="PROSITE" id="PS50893">
    <property type="entry name" value="ABC_TRANSPORTER_2"/>
    <property type="match status" value="1"/>
</dbReference>
<evidence type="ECO:0000313" key="8">
    <source>
        <dbReference type="Proteomes" id="UP001596160"/>
    </source>
</evidence>
<keyword evidence="3" id="KW-0547">Nucleotide-binding</keyword>
<organism evidence="7 8">
    <name type="scientific">Streptomyces amakusaensis</name>
    <dbReference type="NCBI Taxonomy" id="67271"/>
    <lineage>
        <taxon>Bacteria</taxon>
        <taxon>Bacillati</taxon>
        <taxon>Actinomycetota</taxon>
        <taxon>Actinomycetes</taxon>
        <taxon>Kitasatosporales</taxon>
        <taxon>Streptomycetaceae</taxon>
        <taxon>Streptomyces</taxon>
    </lineage>
</organism>
<dbReference type="SMART" id="SM00382">
    <property type="entry name" value="AAA"/>
    <property type="match status" value="1"/>
</dbReference>
<keyword evidence="4 7" id="KW-0067">ATP-binding</keyword>
<proteinExistence type="predicted"/>
<evidence type="ECO:0000256" key="3">
    <source>
        <dbReference type="ARBA" id="ARBA00022741"/>
    </source>
</evidence>
<protein>
    <submittedName>
        <fullName evidence="7">ATP-binding cassette domain-containing protein</fullName>
    </submittedName>
</protein>
<evidence type="ECO:0000313" key="7">
    <source>
        <dbReference type="EMBL" id="MFC5153316.1"/>
    </source>
</evidence>
<accession>A0ABW0AJW0</accession>
<reference evidence="8" key="1">
    <citation type="journal article" date="2019" name="Int. J. Syst. Evol. Microbiol.">
        <title>The Global Catalogue of Microorganisms (GCM) 10K type strain sequencing project: providing services to taxonomists for standard genome sequencing and annotation.</title>
        <authorList>
            <consortium name="The Broad Institute Genomics Platform"/>
            <consortium name="The Broad Institute Genome Sequencing Center for Infectious Disease"/>
            <person name="Wu L."/>
            <person name="Ma J."/>
        </authorList>
    </citation>
    <scope>NUCLEOTIDE SEQUENCE [LARGE SCALE GENOMIC DNA]</scope>
    <source>
        <strain evidence="8">PCU 266</strain>
    </source>
</reference>
<gene>
    <name evidence="7" type="ORF">ACFPRH_16395</name>
</gene>
<dbReference type="InterPro" id="IPR027417">
    <property type="entry name" value="P-loop_NTPase"/>
</dbReference>
<dbReference type="PANTHER" id="PTHR42711:SF17">
    <property type="entry name" value="ABC TRANSPORTER ATP-BINDING PROTEIN"/>
    <property type="match status" value="1"/>
</dbReference>
<sequence>MTQTPSAAPAVNLGGAAKSFGSLPAVDCVDLTVRRGETVALLGRHGSGKSTAIGLMLGLTAPDSGGVSLFGDSPAQAVALGRVGFMLDNCRPIPRTTVREQIAFASHTFPSPLAVPEVLRLAGLTELADRRADLLSDGEARRLRFALALIGDPELIILDEPTAGLDAKARTAFWAAVHGYAGRGNTVVFSTHYLEEADDNADRIVVMDHGRIVADGNGEELRRSAGGTVVAVDLAGRGSHGLTELPGVVSVEIRRDRARLATTDADATVVALARMDAIRGLEVAPVSLEDAFLALTSRLEATLLSASLAR</sequence>
<name>A0ABW0AJW0_9ACTN</name>
<dbReference type="Proteomes" id="UP001596160">
    <property type="component" value="Unassembled WGS sequence"/>
</dbReference>
<keyword evidence="5" id="KW-0046">Antibiotic resistance</keyword>
<dbReference type="InterPro" id="IPR003593">
    <property type="entry name" value="AAA+_ATPase"/>
</dbReference>
<dbReference type="GO" id="GO:0005524">
    <property type="term" value="F:ATP binding"/>
    <property type="evidence" value="ECO:0007669"/>
    <property type="project" value="UniProtKB-KW"/>
</dbReference>
<dbReference type="Gene3D" id="3.40.50.300">
    <property type="entry name" value="P-loop containing nucleotide triphosphate hydrolases"/>
    <property type="match status" value="1"/>
</dbReference>
<evidence type="ECO:0000256" key="2">
    <source>
        <dbReference type="ARBA" id="ARBA00022448"/>
    </source>
</evidence>
<dbReference type="Pfam" id="PF00005">
    <property type="entry name" value="ABC_tran"/>
    <property type="match status" value="1"/>
</dbReference>
<dbReference type="InterPro" id="IPR050763">
    <property type="entry name" value="ABC_transporter_ATP-binding"/>
</dbReference>
<evidence type="ECO:0000259" key="6">
    <source>
        <dbReference type="PROSITE" id="PS50893"/>
    </source>
</evidence>
<evidence type="ECO:0000256" key="5">
    <source>
        <dbReference type="ARBA" id="ARBA00023251"/>
    </source>
</evidence>
<comment type="subcellular location">
    <subcellularLocation>
        <location evidence="1">Cell membrane</location>
        <topology evidence="1">Peripheral membrane protein</topology>
    </subcellularLocation>
</comment>
<dbReference type="RefSeq" id="WP_344479838.1">
    <property type="nucleotide sequence ID" value="NZ_BAAASB010000013.1"/>
</dbReference>
<keyword evidence="8" id="KW-1185">Reference proteome</keyword>
<dbReference type="SUPFAM" id="SSF52540">
    <property type="entry name" value="P-loop containing nucleoside triphosphate hydrolases"/>
    <property type="match status" value="1"/>
</dbReference>